<evidence type="ECO:0000256" key="4">
    <source>
        <dbReference type="PROSITE-ProRule" id="PRU00335"/>
    </source>
</evidence>
<dbReference type="InterPro" id="IPR050109">
    <property type="entry name" value="HTH-type_TetR-like_transc_reg"/>
</dbReference>
<feature type="compositionally biased region" description="Low complexity" evidence="5">
    <location>
        <begin position="224"/>
        <end position="251"/>
    </location>
</feature>
<dbReference type="RefSeq" id="WP_128556613.1">
    <property type="nucleotide sequence ID" value="NZ_QUAK01000083.1"/>
</dbReference>
<evidence type="ECO:0000256" key="1">
    <source>
        <dbReference type="ARBA" id="ARBA00023015"/>
    </source>
</evidence>
<dbReference type="InterPro" id="IPR049445">
    <property type="entry name" value="TetR_SbtR-like_C"/>
</dbReference>
<keyword evidence="3" id="KW-0804">Transcription</keyword>
<dbReference type="SUPFAM" id="SSF48498">
    <property type="entry name" value="Tetracyclin repressor-like, C-terminal domain"/>
    <property type="match status" value="1"/>
</dbReference>
<dbReference type="PROSITE" id="PS50977">
    <property type="entry name" value="HTH_TETR_2"/>
    <property type="match status" value="1"/>
</dbReference>
<dbReference type="Pfam" id="PF00440">
    <property type="entry name" value="TetR_N"/>
    <property type="match status" value="1"/>
</dbReference>
<evidence type="ECO:0000313" key="7">
    <source>
        <dbReference type="EMBL" id="RFU85816.1"/>
    </source>
</evidence>
<dbReference type="EMBL" id="QUAK01000083">
    <property type="protein sequence ID" value="RFU85816.1"/>
    <property type="molecule type" value="Genomic_DNA"/>
</dbReference>
<dbReference type="AlphaFoldDB" id="A0A372M4E9"/>
<evidence type="ECO:0000313" key="8">
    <source>
        <dbReference type="Proteomes" id="UP000263094"/>
    </source>
</evidence>
<comment type="caution">
    <text evidence="7">The sequence shown here is derived from an EMBL/GenBank/DDBJ whole genome shotgun (WGS) entry which is preliminary data.</text>
</comment>
<feature type="domain" description="HTH tetR-type" evidence="6">
    <location>
        <begin position="22"/>
        <end position="81"/>
    </location>
</feature>
<name>A0A372M4E9_9ACTN</name>
<dbReference type="Gene3D" id="1.10.357.10">
    <property type="entry name" value="Tetracycline Repressor, domain 2"/>
    <property type="match status" value="1"/>
</dbReference>
<dbReference type="InterPro" id="IPR009057">
    <property type="entry name" value="Homeodomain-like_sf"/>
</dbReference>
<keyword evidence="8" id="KW-1185">Reference proteome</keyword>
<proteinExistence type="predicted"/>
<dbReference type="Pfam" id="PF21597">
    <property type="entry name" value="TetR_C_43"/>
    <property type="match status" value="1"/>
</dbReference>
<organism evidence="7 8">
    <name type="scientific">Streptomyces triticagri</name>
    <dbReference type="NCBI Taxonomy" id="2293568"/>
    <lineage>
        <taxon>Bacteria</taxon>
        <taxon>Bacillati</taxon>
        <taxon>Actinomycetota</taxon>
        <taxon>Actinomycetes</taxon>
        <taxon>Kitasatosporales</taxon>
        <taxon>Streptomycetaceae</taxon>
        <taxon>Streptomyces</taxon>
    </lineage>
</organism>
<dbReference type="GO" id="GO:0000976">
    <property type="term" value="F:transcription cis-regulatory region binding"/>
    <property type="evidence" value="ECO:0007669"/>
    <property type="project" value="TreeGrafter"/>
</dbReference>
<dbReference type="InterPro" id="IPR001647">
    <property type="entry name" value="HTH_TetR"/>
</dbReference>
<evidence type="ECO:0000259" key="6">
    <source>
        <dbReference type="PROSITE" id="PS50977"/>
    </source>
</evidence>
<keyword evidence="1" id="KW-0805">Transcription regulation</keyword>
<evidence type="ECO:0000256" key="5">
    <source>
        <dbReference type="SAM" id="MobiDB-lite"/>
    </source>
</evidence>
<reference evidence="7 8" key="1">
    <citation type="submission" date="2018-08" db="EMBL/GenBank/DDBJ databases">
        <title>Isolation, diversity and antifungal activity of Actinobacteria from wheat.</title>
        <authorList>
            <person name="Han C."/>
        </authorList>
    </citation>
    <scope>NUCLEOTIDE SEQUENCE [LARGE SCALE GENOMIC DNA]</scope>
    <source>
        <strain evidence="7 8">NEAU-YY421</strain>
    </source>
</reference>
<evidence type="ECO:0000256" key="3">
    <source>
        <dbReference type="ARBA" id="ARBA00023163"/>
    </source>
</evidence>
<evidence type="ECO:0000256" key="2">
    <source>
        <dbReference type="ARBA" id="ARBA00023125"/>
    </source>
</evidence>
<dbReference type="InterPro" id="IPR036271">
    <property type="entry name" value="Tet_transcr_reg_TetR-rel_C_sf"/>
</dbReference>
<gene>
    <name evidence="7" type="ORF">DY218_15570</name>
</gene>
<dbReference type="PANTHER" id="PTHR30055:SF234">
    <property type="entry name" value="HTH-TYPE TRANSCRIPTIONAL REGULATOR BETI"/>
    <property type="match status" value="1"/>
</dbReference>
<dbReference type="OrthoDB" id="9795011at2"/>
<protein>
    <submittedName>
        <fullName evidence="7">TetR family transcriptional regulator</fullName>
    </submittedName>
</protein>
<dbReference type="GO" id="GO:0003700">
    <property type="term" value="F:DNA-binding transcription factor activity"/>
    <property type="evidence" value="ECO:0007669"/>
    <property type="project" value="TreeGrafter"/>
</dbReference>
<dbReference type="Proteomes" id="UP000263094">
    <property type="component" value="Unassembled WGS sequence"/>
</dbReference>
<dbReference type="PANTHER" id="PTHR30055">
    <property type="entry name" value="HTH-TYPE TRANSCRIPTIONAL REGULATOR RUTR"/>
    <property type="match status" value="1"/>
</dbReference>
<feature type="region of interest" description="Disordered" evidence="5">
    <location>
        <begin position="216"/>
        <end position="264"/>
    </location>
</feature>
<accession>A0A372M4E9</accession>
<feature type="region of interest" description="Disordered" evidence="5">
    <location>
        <begin position="1"/>
        <end position="23"/>
    </location>
</feature>
<dbReference type="PRINTS" id="PR00455">
    <property type="entry name" value="HTHTETR"/>
</dbReference>
<feature type="DNA-binding region" description="H-T-H motif" evidence="4">
    <location>
        <begin position="44"/>
        <end position="63"/>
    </location>
</feature>
<dbReference type="SUPFAM" id="SSF46689">
    <property type="entry name" value="Homeodomain-like"/>
    <property type="match status" value="1"/>
</dbReference>
<sequence length="264" mass="26833">MAQDVRGAEGGPAAAPRRRDARRNRERLVAAAREIFGSEGLEAPLDLIARRAVVGNATLYRHFPDRAALIGAVFEDSLAGVTAAGEEARANPDVWSGLTGYLDAVFAVLAGDRGTNDLMTTRLQGIEALDAIHVHNAATLDELLGRGRRDGVVRDDVTTEDVLFTLAALGRAVPALTAAAGPDAWRRPLALVLAGLGPGAPGLPGAPLSASELTDTLAGLGPHRPASSAGGSTGARSPSGTNSSASGTNSRPSGGPTRTKSGGV</sequence>
<keyword evidence="2 4" id="KW-0238">DNA-binding</keyword>